<dbReference type="HOGENOM" id="CLU_065511_0_0_2"/>
<proteinExistence type="predicted"/>
<accession>A0A0A7LFV2</accession>
<evidence type="ECO:0000259" key="1">
    <source>
        <dbReference type="Pfam" id="PF22641"/>
    </source>
</evidence>
<protein>
    <submittedName>
        <fullName evidence="2">TiaS1 protein</fullName>
        <ecNumber evidence="2">6.3.4.22</ecNumber>
    </submittedName>
</protein>
<evidence type="ECO:0000313" key="3">
    <source>
        <dbReference type="Proteomes" id="UP000030787"/>
    </source>
</evidence>
<feature type="domain" description="TiaS-like TCKD" evidence="1">
    <location>
        <begin position="158"/>
        <end position="215"/>
    </location>
</feature>
<sequence>MVQILRPDEVKKKYGPLFCKGFITMVDEERGVGQIVEKCISKGPGEWDVVNRKRSGGVIDVIRVDGQTLIMDVVIGEKKLKFGPVSEHVGGQGLAAFLVEGDTVRTKWYGIAGAAVGIGACIPQCEDVIRTEYPDNFKIGGAHVANADIITPKKVRVIVGVDNTDTKERGATWVAALKMGSLSPIGNFIEHKIIQLNPKVPTKTTNCCSSAVSFAVKEEEIPALIEYCTEFIKKESFSGDSVVTVFKGLSIPDGLKEYGIRAKTEILTIDDAVKAAEENGVTIISVTGLEGSIGAVAAVGCFDMGYEAAGIPEDFR</sequence>
<evidence type="ECO:0000313" key="2">
    <source>
        <dbReference type="EMBL" id="AIZ57132.1"/>
    </source>
</evidence>
<dbReference type="Gene3D" id="3.30.70.2200">
    <property type="match status" value="1"/>
</dbReference>
<keyword evidence="3" id="KW-1185">Reference proteome</keyword>
<organism evidence="2 3">
    <name type="scientific">Candidatus Methanoplasma termitum</name>
    <dbReference type="NCBI Taxonomy" id="1577791"/>
    <lineage>
        <taxon>Archaea</taxon>
        <taxon>Methanobacteriati</taxon>
        <taxon>Thermoplasmatota</taxon>
        <taxon>Thermoplasmata</taxon>
        <taxon>Methanomassiliicoccales</taxon>
        <taxon>Methanomassiliicoccaceae</taxon>
        <taxon>Candidatus Methanoplasma</taxon>
    </lineage>
</organism>
<dbReference type="KEGG" id="mear:Mpt1_c12700"/>
<dbReference type="EMBL" id="CP010070">
    <property type="protein sequence ID" value="AIZ57132.1"/>
    <property type="molecule type" value="Genomic_DNA"/>
</dbReference>
<dbReference type="Proteomes" id="UP000030787">
    <property type="component" value="Chromosome"/>
</dbReference>
<dbReference type="PANTHER" id="PTHR40705">
    <property type="entry name" value="TRNA(ILE2) 2-AGMATINYLCYTIDINE SYNTHETASE TIAS"/>
    <property type="match status" value="1"/>
</dbReference>
<dbReference type="GeneID" id="24818931"/>
<dbReference type="STRING" id="1577791.Mpt1_c12700"/>
<dbReference type="AlphaFoldDB" id="A0A0A7LFV2"/>
<gene>
    <name evidence="2" type="primary">tiaS1</name>
    <name evidence="2" type="ORF">Mpt1_c12700</name>
</gene>
<name>A0A0A7LFV2_9ARCH</name>
<dbReference type="PANTHER" id="PTHR40705:SF2">
    <property type="entry name" value="DUF1743 DOMAIN-CONTAINING PROTEIN"/>
    <property type="match status" value="1"/>
</dbReference>
<dbReference type="GO" id="GO:0016874">
    <property type="term" value="F:ligase activity"/>
    <property type="evidence" value="ECO:0007669"/>
    <property type="project" value="UniProtKB-KW"/>
</dbReference>
<dbReference type="OrthoDB" id="52716at2157"/>
<dbReference type="EC" id="6.3.4.22" evidence="2"/>
<keyword evidence="2" id="KW-0436">Ligase</keyword>
<dbReference type="Pfam" id="PF22641">
    <property type="entry name" value="TiaS_TCKD"/>
    <property type="match status" value="1"/>
</dbReference>
<reference evidence="2 3" key="1">
    <citation type="journal article" date="2014" name="Appl. Environ. Microbiol.">
        <title>Comparative Genome Analysis of 'Candidatus Methanoplasma termitum' Indicates a New Mode of Energy Metabolism in the Seventh Order of Methanogens.</title>
        <authorList>
            <person name="Lang K."/>
            <person name="Schuldes J."/>
            <person name="Klingl A."/>
            <person name="Poehlein A."/>
            <person name="Daniel R."/>
            <person name="Brune A."/>
        </authorList>
    </citation>
    <scope>NUCLEOTIDE SEQUENCE [LARGE SCALE GENOMIC DNA]</scope>
    <source>
        <strain evidence="3">Mpt1</strain>
    </source>
</reference>
<dbReference type="RefSeq" id="WP_048113185.1">
    <property type="nucleotide sequence ID" value="NZ_CP010070.1"/>
</dbReference>
<dbReference type="InterPro" id="IPR053870">
    <property type="entry name" value="TiaS-like_TCKD"/>
</dbReference>